<dbReference type="InterPro" id="IPR006189">
    <property type="entry name" value="CHASE_dom"/>
</dbReference>
<dbReference type="CDD" id="cd16922">
    <property type="entry name" value="HATPase_EvgS-ArcB-TorS-like"/>
    <property type="match status" value="1"/>
</dbReference>
<feature type="transmembrane region" description="Helical" evidence="15">
    <location>
        <begin position="243"/>
        <end position="262"/>
    </location>
</feature>
<keyword evidence="14" id="KW-0175">Coiled coil</keyword>
<dbReference type="Pfam" id="PF02518">
    <property type="entry name" value="HATPase_c"/>
    <property type="match status" value="1"/>
</dbReference>
<evidence type="ECO:0000256" key="10">
    <source>
        <dbReference type="ARBA" id="ARBA00022989"/>
    </source>
</evidence>
<evidence type="ECO:0000256" key="12">
    <source>
        <dbReference type="ARBA" id="ARBA00023136"/>
    </source>
</evidence>
<feature type="domain" description="Histidine kinase" evidence="16">
    <location>
        <begin position="881"/>
        <end position="1103"/>
    </location>
</feature>
<proteinExistence type="predicted"/>
<dbReference type="FunFam" id="1.10.287.130:FF:000038">
    <property type="entry name" value="Sensory transduction histidine kinase"/>
    <property type="match status" value="1"/>
</dbReference>
<feature type="domain" description="CHASE" evidence="19">
    <location>
        <begin position="404"/>
        <end position="515"/>
    </location>
</feature>
<feature type="domain" description="PAS" evidence="17">
    <location>
        <begin position="736"/>
        <end position="779"/>
    </location>
</feature>
<protein>
    <recommendedName>
        <fullName evidence="3">histidine kinase</fullName>
        <ecNumber evidence="3">2.7.13.3</ecNumber>
    </recommendedName>
</protein>
<dbReference type="SUPFAM" id="SSF55785">
    <property type="entry name" value="PYP-like sensor domain (PAS domain)"/>
    <property type="match status" value="2"/>
</dbReference>
<dbReference type="SMART" id="SM00091">
    <property type="entry name" value="PAS"/>
    <property type="match status" value="2"/>
</dbReference>
<dbReference type="Gene3D" id="1.10.287.130">
    <property type="match status" value="1"/>
</dbReference>
<feature type="transmembrane region" description="Helical" evidence="15">
    <location>
        <begin position="117"/>
        <end position="136"/>
    </location>
</feature>
<dbReference type="InterPro" id="IPR036890">
    <property type="entry name" value="HATPase_C_sf"/>
</dbReference>
<keyword evidence="4" id="KW-0597">Phosphoprotein</keyword>
<dbReference type="InterPro" id="IPR035965">
    <property type="entry name" value="PAS-like_dom_sf"/>
</dbReference>
<dbReference type="InterPro" id="IPR036641">
    <property type="entry name" value="HPT_dom_sf"/>
</dbReference>
<evidence type="ECO:0000256" key="2">
    <source>
        <dbReference type="ARBA" id="ARBA00004127"/>
    </source>
</evidence>
<dbReference type="InterPro" id="IPR008207">
    <property type="entry name" value="Sig_transdc_His_kin_Hpt_dom"/>
</dbReference>
<evidence type="ECO:0000256" key="14">
    <source>
        <dbReference type="SAM" id="Coils"/>
    </source>
</evidence>
<dbReference type="Gene3D" id="3.30.565.10">
    <property type="entry name" value="Histidine kinase-like ATPase, C-terminal domain"/>
    <property type="match status" value="1"/>
</dbReference>
<evidence type="ECO:0000256" key="6">
    <source>
        <dbReference type="ARBA" id="ARBA00022692"/>
    </source>
</evidence>
<dbReference type="Gene3D" id="3.30.450.350">
    <property type="entry name" value="CHASE domain"/>
    <property type="match status" value="1"/>
</dbReference>
<dbReference type="EMBL" id="CP036200">
    <property type="protein sequence ID" value="QBF81407.1"/>
    <property type="molecule type" value="Genomic_DNA"/>
</dbReference>
<dbReference type="Pfam" id="PF01627">
    <property type="entry name" value="Hpt"/>
    <property type="match status" value="1"/>
</dbReference>
<dbReference type="SMART" id="SM00387">
    <property type="entry name" value="HATPase_c"/>
    <property type="match status" value="1"/>
</dbReference>
<comment type="catalytic activity">
    <reaction evidence="1">
        <text>ATP + protein L-histidine = ADP + protein N-phospho-L-histidine.</text>
        <dbReference type="EC" id="2.7.13.3"/>
    </reaction>
</comment>
<dbReference type="FunFam" id="3.30.565.10:FF:000010">
    <property type="entry name" value="Sensor histidine kinase RcsC"/>
    <property type="match status" value="1"/>
</dbReference>
<evidence type="ECO:0000256" key="15">
    <source>
        <dbReference type="SAM" id="Phobius"/>
    </source>
</evidence>
<evidence type="ECO:0000256" key="3">
    <source>
        <dbReference type="ARBA" id="ARBA00012438"/>
    </source>
</evidence>
<evidence type="ECO:0000256" key="8">
    <source>
        <dbReference type="ARBA" id="ARBA00022777"/>
    </source>
</evidence>
<dbReference type="NCBIfam" id="TIGR00229">
    <property type="entry name" value="sensory_box"/>
    <property type="match status" value="1"/>
</dbReference>
<dbReference type="Gene3D" id="3.30.450.20">
    <property type="entry name" value="PAS domain"/>
    <property type="match status" value="2"/>
</dbReference>
<evidence type="ECO:0000256" key="11">
    <source>
        <dbReference type="ARBA" id="ARBA00023012"/>
    </source>
</evidence>
<dbReference type="PROSITE" id="PS50113">
    <property type="entry name" value="PAC"/>
    <property type="match status" value="1"/>
</dbReference>
<feature type="transmembrane region" description="Helical" evidence="15">
    <location>
        <begin position="179"/>
        <end position="199"/>
    </location>
</feature>
<dbReference type="InterPro" id="IPR042240">
    <property type="entry name" value="CHASE_sf"/>
</dbReference>
<keyword evidence="9" id="KW-0067">ATP-binding</keyword>
<evidence type="ECO:0000256" key="4">
    <source>
        <dbReference type="ARBA" id="ARBA00022553"/>
    </source>
</evidence>
<evidence type="ECO:0000259" key="16">
    <source>
        <dbReference type="PROSITE" id="PS50109"/>
    </source>
</evidence>
<evidence type="ECO:0000256" key="13">
    <source>
        <dbReference type="ARBA" id="ARBA00023306"/>
    </source>
</evidence>
<gene>
    <name evidence="20" type="ORF">EXU30_00855</name>
</gene>
<sequence>MALSSVKCVSNALACTLAFISAIVMLGWIMQLEALIRLDESLTPMQFNTALCFFTCACSQLLWSYGYTQYVKYLGYVLLFIAGFSLLGYLLHIDVYLDELFVSHFIQTDLVTHPGRMAPNTAACFMFVGLIYCTRYHLNRWLGELNRLLACVVVGIAIVAIVGYVFGIETAYGWRDVTAMALSTSICFAIVGIMVLLSLYKSQQTVCGYHLPLSLLYLLISCILWQAISLAHPEPNPNYISRGYTLAVGAIGTVGLFSYVYYYQNVSEQHHAKFIPIVVVLFGAIFSTSLYIYLTNNQFLRIENKLHNTAIAKVNTIQSTIDIFLTSMLNNVRIIAYYNQAESGSVFHTVSEMSTDKYKSINRILYAPVVEEVEEFNQRMGQVYGFPIELSQINGGLQSQVTTNPQYLPILFQYPKVLDSNDLGLDIMSNPDYRRGVYNAYMSDNVGHQVLSASLRGIEGPIQGVIFAPIRKSIYQKNYQINTLSDIRGFIVLEYDLQIMLQTIIGESNSLTDLNYLIEQSDRDFSILVKATGVKSIEHALSSSERYQPMQHRLNILDDKFVVKVWPNQAFIDEIESVAPEVIALVIMLSSLIIAIFQYRSALKGRHIANIRAYFEAVVDSLPSPVLIIDQDLKHIDCNKEFASVFGFNKRQLHTPEFVERLQKMADYQRLYNEDKVALATEQSVNSIATVPLTDGTEKVFNYQRNVIKFNGNKMLVCSFAELTSEVKAKQETETALSYANQMFNMAPDAMIITNKHGIIIQVNKAAVALFGYGEKELLFEPIELLVPTSLHQQHRKSRRSFMVEGQTREITASRSVIAVGKHGKELHVEISLSPIDTKDGVHVVASVRDVSQRKAYEAAINLAKSEAEKANQAKSEFLANMSHELRTPMNAIIGYTHLVKQGVQDSEHQKYVEKISSSASTLLAIINDILDYSKIEANQLTLESTPFYLYDNVINTVSSVCYNQATEKGLSFTVSTPFDMPFKLQGDALRINQVLSNLLGNAIKFTEAGSIELNINLIDETSSSILVTFEVKDTGIGMSTDVVENLFVPFTQGDASATRAYGGTGLGLSICHKILRMMGSELHVSSTFGLGSTFSFTIELAKAAQANLITSPNQDDENSKLVTSLGQIGLKTDNALERLNEQQELYLKLIRKFKAQLPSRIKGLNSDRDQDYPTAELRFELHSLKGLLANVGAETLSADCQQLEIDLHNQVLDISRLERFKKQLLQLNIALEKCLPLQSDKHAKASSKFESKRVSDIQLTRLRQLLQDNDTEAIELLEQLISENVAPIERWQKLLLLCERYDFEQALFELGAIDNTSELA</sequence>
<dbReference type="PROSITE" id="PS50112">
    <property type="entry name" value="PAS"/>
    <property type="match status" value="2"/>
</dbReference>
<dbReference type="InterPro" id="IPR004358">
    <property type="entry name" value="Sig_transdc_His_kin-like_C"/>
</dbReference>
<evidence type="ECO:0000259" key="17">
    <source>
        <dbReference type="PROSITE" id="PS50112"/>
    </source>
</evidence>
<evidence type="ECO:0000313" key="20">
    <source>
        <dbReference type="EMBL" id="QBF81407.1"/>
    </source>
</evidence>
<dbReference type="PANTHER" id="PTHR43047:SF64">
    <property type="entry name" value="HISTIDINE KINASE CONTAINING CHEY-HOMOLOGOUS RECEIVER DOMAIN AND PAS DOMAIN-RELATED"/>
    <property type="match status" value="1"/>
</dbReference>
<keyword evidence="13" id="KW-0131">Cell cycle</keyword>
<reference evidence="20 21" key="1">
    <citation type="submission" date="2019-02" db="EMBL/GenBank/DDBJ databases">
        <title>Shewanella sp. D4-2 isolated from Dokdo Island.</title>
        <authorList>
            <person name="Baek K."/>
        </authorList>
    </citation>
    <scope>NUCLEOTIDE SEQUENCE [LARGE SCALE GENOMIC DNA]</scope>
    <source>
        <strain evidence="20 21">D4-2</strain>
    </source>
</reference>
<dbReference type="InterPro" id="IPR003661">
    <property type="entry name" value="HisK_dim/P_dom"/>
</dbReference>
<feature type="domain" description="PAC" evidence="18">
    <location>
        <begin position="807"/>
        <end position="863"/>
    </location>
</feature>
<dbReference type="InterPro" id="IPR000700">
    <property type="entry name" value="PAS-assoc_C"/>
</dbReference>
<dbReference type="SUPFAM" id="SSF47384">
    <property type="entry name" value="Homodimeric domain of signal transducing histidine kinase"/>
    <property type="match status" value="1"/>
</dbReference>
<keyword evidence="6 15" id="KW-0812">Transmembrane</keyword>
<feature type="transmembrane region" description="Helical" evidence="15">
    <location>
        <begin position="45"/>
        <end position="66"/>
    </location>
</feature>
<evidence type="ECO:0000259" key="18">
    <source>
        <dbReference type="PROSITE" id="PS50113"/>
    </source>
</evidence>
<keyword evidence="7" id="KW-0547">Nucleotide-binding</keyword>
<dbReference type="Pfam" id="PF03924">
    <property type="entry name" value="CHASE"/>
    <property type="match status" value="1"/>
</dbReference>
<keyword evidence="21" id="KW-1185">Reference proteome</keyword>
<comment type="subcellular location">
    <subcellularLocation>
        <location evidence="2">Endomembrane system</location>
        <topology evidence="2">Multi-pass membrane protein</topology>
    </subcellularLocation>
</comment>
<dbReference type="InterPro" id="IPR005467">
    <property type="entry name" value="His_kinase_dom"/>
</dbReference>
<dbReference type="InterPro" id="IPR000014">
    <property type="entry name" value="PAS"/>
</dbReference>
<dbReference type="GO" id="GO:0000155">
    <property type="term" value="F:phosphorelay sensor kinase activity"/>
    <property type="evidence" value="ECO:0007669"/>
    <property type="project" value="InterPro"/>
</dbReference>
<keyword evidence="8" id="KW-0418">Kinase</keyword>
<feature type="transmembrane region" description="Helical" evidence="15">
    <location>
        <begin position="12"/>
        <end position="30"/>
    </location>
</feature>
<feature type="domain" description="PAS" evidence="17">
    <location>
        <begin position="611"/>
        <end position="653"/>
    </location>
</feature>
<dbReference type="SUPFAM" id="SSF47226">
    <property type="entry name" value="Histidine-containing phosphotransfer domain, HPT domain"/>
    <property type="match status" value="1"/>
</dbReference>
<dbReference type="PRINTS" id="PR00344">
    <property type="entry name" value="BCTRLSENSOR"/>
</dbReference>
<keyword evidence="5" id="KW-0808">Transferase</keyword>
<feature type="transmembrane region" description="Helical" evidence="15">
    <location>
        <begin position="148"/>
        <end position="167"/>
    </location>
</feature>
<dbReference type="SMART" id="SM00388">
    <property type="entry name" value="HisKA"/>
    <property type="match status" value="1"/>
</dbReference>
<dbReference type="KEGG" id="smai:EXU30_00855"/>
<dbReference type="InterPro" id="IPR003594">
    <property type="entry name" value="HATPase_dom"/>
</dbReference>
<dbReference type="Proteomes" id="UP000291106">
    <property type="component" value="Chromosome"/>
</dbReference>
<dbReference type="PANTHER" id="PTHR43047">
    <property type="entry name" value="TWO-COMPONENT HISTIDINE PROTEIN KINASE"/>
    <property type="match status" value="1"/>
</dbReference>
<dbReference type="Pfam" id="PF13426">
    <property type="entry name" value="PAS_9"/>
    <property type="match status" value="1"/>
</dbReference>
<evidence type="ECO:0000256" key="7">
    <source>
        <dbReference type="ARBA" id="ARBA00022741"/>
    </source>
</evidence>
<evidence type="ECO:0000256" key="1">
    <source>
        <dbReference type="ARBA" id="ARBA00000085"/>
    </source>
</evidence>
<dbReference type="InterPro" id="IPR036097">
    <property type="entry name" value="HisK_dim/P_sf"/>
</dbReference>
<dbReference type="Pfam" id="PF00512">
    <property type="entry name" value="HisKA"/>
    <property type="match status" value="1"/>
</dbReference>
<name>A0A411PCT7_9GAMM</name>
<dbReference type="CDD" id="cd00082">
    <property type="entry name" value="HisKA"/>
    <property type="match status" value="1"/>
</dbReference>
<feature type="transmembrane region" description="Helical" evidence="15">
    <location>
        <begin position="211"/>
        <end position="231"/>
    </location>
</feature>
<evidence type="ECO:0000313" key="21">
    <source>
        <dbReference type="Proteomes" id="UP000291106"/>
    </source>
</evidence>
<dbReference type="SUPFAM" id="SSF55874">
    <property type="entry name" value="ATPase domain of HSP90 chaperone/DNA topoisomerase II/histidine kinase"/>
    <property type="match status" value="1"/>
</dbReference>
<feature type="coiled-coil region" evidence="14">
    <location>
        <begin position="854"/>
        <end position="881"/>
    </location>
</feature>
<keyword evidence="10 15" id="KW-1133">Transmembrane helix</keyword>
<dbReference type="Pfam" id="PF13188">
    <property type="entry name" value="PAS_8"/>
    <property type="match status" value="1"/>
</dbReference>
<dbReference type="CDD" id="cd00130">
    <property type="entry name" value="PAS"/>
    <property type="match status" value="1"/>
</dbReference>
<evidence type="ECO:0000259" key="19">
    <source>
        <dbReference type="PROSITE" id="PS50839"/>
    </source>
</evidence>
<dbReference type="GO" id="GO:0005524">
    <property type="term" value="F:ATP binding"/>
    <property type="evidence" value="ECO:0007669"/>
    <property type="project" value="UniProtKB-KW"/>
</dbReference>
<organism evidence="20 21">
    <name type="scientific">Shewanella maritima</name>
    <dbReference type="NCBI Taxonomy" id="2520507"/>
    <lineage>
        <taxon>Bacteria</taxon>
        <taxon>Pseudomonadati</taxon>
        <taxon>Pseudomonadota</taxon>
        <taxon>Gammaproteobacteria</taxon>
        <taxon>Alteromonadales</taxon>
        <taxon>Shewanellaceae</taxon>
        <taxon>Shewanella</taxon>
    </lineage>
</organism>
<dbReference type="GO" id="GO:0016020">
    <property type="term" value="C:membrane"/>
    <property type="evidence" value="ECO:0007669"/>
    <property type="project" value="UniProtKB-SubCell"/>
</dbReference>
<evidence type="ECO:0000256" key="9">
    <source>
        <dbReference type="ARBA" id="ARBA00022840"/>
    </source>
</evidence>
<evidence type="ECO:0000256" key="5">
    <source>
        <dbReference type="ARBA" id="ARBA00022679"/>
    </source>
</evidence>
<keyword evidence="11" id="KW-0902">Two-component regulatory system</keyword>
<keyword evidence="12 15" id="KW-0472">Membrane</keyword>
<dbReference type="PROSITE" id="PS50109">
    <property type="entry name" value="HIS_KIN"/>
    <property type="match status" value="1"/>
</dbReference>
<dbReference type="OrthoDB" id="9810730at2"/>
<feature type="transmembrane region" description="Helical" evidence="15">
    <location>
        <begin position="274"/>
        <end position="294"/>
    </location>
</feature>
<dbReference type="Gene3D" id="1.20.120.160">
    <property type="entry name" value="HPT domain"/>
    <property type="match status" value="1"/>
</dbReference>
<dbReference type="PROSITE" id="PS50839">
    <property type="entry name" value="CHASE"/>
    <property type="match status" value="1"/>
</dbReference>
<feature type="transmembrane region" description="Helical" evidence="15">
    <location>
        <begin position="73"/>
        <end position="97"/>
    </location>
</feature>
<accession>A0A411PCT7</accession>
<dbReference type="EC" id="2.7.13.3" evidence="3"/>